<dbReference type="GO" id="GO:0004930">
    <property type="term" value="F:G protein-coupled receptor activity"/>
    <property type="evidence" value="ECO:0007669"/>
    <property type="project" value="UniProtKB-KW"/>
</dbReference>
<comment type="subcellular location">
    <subcellularLocation>
        <location evidence="1">Membrane</location>
        <topology evidence="1">Multi-pass membrane protein</topology>
    </subcellularLocation>
</comment>
<protein>
    <recommendedName>
        <fullName evidence="9">G-protein coupled receptors family 1 profile domain-containing protein</fullName>
    </recommendedName>
</protein>
<accession>A0A177B885</accession>
<proteinExistence type="predicted"/>
<evidence type="ECO:0000256" key="3">
    <source>
        <dbReference type="ARBA" id="ARBA00022989"/>
    </source>
</evidence>
<keyword evidence="7" id="KW-0807">Transducer</keyword>
<dbReference type="GO" id="GO:0005886">
    <property type="term" value="C:plasma membrane"/>
    <property type="evidence" value="ECO:0007669"/>
    <property type="project" value="TreeGrafter"/>
</dbReference>
<dbReference type="EMBL" id="LWCA01000146">
    <property type="protein sequence ID" value="OAF70455.1"/>
    <property type="molecule type" value="Genomic_DNA"/>
</dbReference>
<keyword evidence="2 8" id="KW-0812">Transmembrane</keyword>
<keyword evidence="11" id="KW-1185">Reference proteome</keyword>
<dbReference type="PANTHER" id="PTHR24243:SF233">
    <property type="entry name" value="THYROTROPIN-RELEASING HORMONE RECEPTOR"/>
    <property type="match status" value="1"/>
</dbReference>
<keyword evidence="3 8" id="KW-1133">Transmembrane helix</keyword>
<feature type="transmembrane region" description="Helical" evidence="8">
    <location>
        <begin position="153"/>
        <end position="175"/>
    </location>
</feature>
<evidence type="ECO:0000256" key="2">
    <source>
        <dbReference type="ARBA" id="ARBA00022692"/>
    </source>
</evidence>
<evidence type="ECO:0000313" key="10">
    <source>
        <dbReference type="EMBL" id="OAF70455.1"/>
    </source>
</evidence>
<evidence type="ECO:0000256" key="6">
    <source>
        <dbReference type="ARBA" id="ARBA00023170"/>
    </source>
</evidence>
<gene>
    <name evidence="10" type="ORF">A3Q56_01782</name>
</gene>
<feature type="domain" description="G-protein coupled receptors family 1 profile" evidence="9">
    <location>
        <begin position="43"/>
        <end position="366"/>
    </location>
</feature>
<evidence type="ECO:0000256" key="1">
    <source>
        <dbReference type="ARBA" id="ARBA00004141"/>
    </source>
</evidence>
<keyword evidence="6" id="KW-0675">Receptor</keyword>
<reference evidence="10 11" key="1">
    <citation type="submission" date="2016-04" db="EMBL/GenBank/DDBJ databases">
        <title>The genome of Intoshia linei affirms orthonectids as highly simplified spiralians.</title>
        <authorList>
            <person name="Mikhailov K.V."/>
            <person name="Slusarev G.S."/>
            <person name="Nikitin M.A."/>
            <person name="Logacheva M.D."/>
            <person name="Penin A."/>
            <person name="Aleoshin V."/>
            <person name="Panchin Y.V."/>
        </authorList>
    </citation>
    <scope>NUCLEOTIDE SEQUENCE [LARGE SCALE GENOMIC DNA]</scope>
    <source>
        <strain evidence="10">Intl2013</strain>
        <tissue evidence="10">Whole animal</tissue>
    </source>
</reference>
<dbReference type="InterPro" id="IPR000276">
    <property type="entry name" value="GPCR_Rhodpsn"/>
</dbReference>
<evidence type="ECO:0000256" key="7">
    <source>
        <dbReference type="ARBA" id="ARBA00023224"/>
    </source>
</evidence>
<evidence type="ECO:0000313" key="11">
    <source>
        <dbReference type="Proteomes" id="UP000078046"/>
    </source>
</evidence>
<dbReference type="OrthoDB" id="9990906at2759"/>
<dbReference type="PROSITE" id="PS50262">
    <property type="entry name" value="G_PROTEIN_RECEP_F1_2"/>
    <property type="match status" value="1"/>
</dbReference>
<keyword evidence="5 8" id="KW-0472">Membrane</keyword>
<keyword evidence="4" id="KW-0297">G-protein coupled receptor</keyword>
<dbReference type="Pfam" id="PF00001">
    <property type="entry name" value="7tm_1"/>
    <property type="match status" value="1"/>
</dbReference>
<evidence type="ECO:0000259" key="9">
    <source>
        <dbReference type="PROSITE" id="PS50262"/>
    </source>
</evidence>
<feature type="transmembrane region" description="Helical" evidence="8">
    <location>
        <begin position="347"/>
        <end position="368"/>
    </location>
</feature>
<dbReference type="InterPro" id="IPR017452">
    <property type="entry name" value="GPCR_Rhodpsn_7TM"/>
</dbReference>
<dbReference type="AlphaFoldDB" id="A0A177B885"/>
<feature type="transmembrane region" description="Helical" evidence="8">
    <location>
        <begin position="195"/>
        <end position="218"/>
    </location>
</feature>
<feature type="transmembrane region" description="Helical" evidence="8">
    <location>
        <begin position="292"/>
        <end position="316"/>
    </location>
</feature>
<name>A0A177B885_9BILA</name>
<feature type="transmembrane region" description="Helical" evidence="8">
    <location>
        <begin position="24"/>
        <end position="52"/>
    </location>
</feature>
<sequence length="381" mass="45222">MSLINGTNELLSSFEFLYVSERPIIGYINLYFIPVWYLLGIPGNILSIIVWFKMSRHHPSAIFYLYLCINDVIFLILHVIFSIQYFWERNVLNTVFICKTFSFLFMMTQHNNIFIILLNSIERYLQINHPFLFTVSSNPILKLLNKRIVRNMVMCNVACILAAALQSPQFTFWVIKNQFCVVNVSSYLNSVYIHSWISETITFIIFPIIISMVNVCLIRQIKLLNSKYNQVFSKRKTLISLFRKTNIQLKNTEKMSFDQTNNNNKSVGRISNDRNYKMDKTINKKNESNRRVIIMLVFLNIFTILATFPATLMYLISNNFAFKEISISLHDLRKNKMWNRHLNFQTAYAFVRFVSISNFACNFFIFYWNSSKFKQYFFWSN</sequence>
<feature type="transmembrane region" description="Helical" evidence="8">
    <location>
        <begin position="64"/>
        <end position="87"/>
    </location>
</feature>
<organism evidence="10 11">
    <name type="scientific">Intoshia linei</name>
    <dbReference type="NCBI Taxonomy" id="1819745"/>
    <lineage>
        <taxon>Eukaryota</taxon>
        <taxon>Metazoa</taxon>
        <taxon>Spiralia</taxon>
        <taxon>Lophotrochozoa</taxon>
        <taxon>Mesozoa</taxon>
        <taxon>Orthonectida</taxon>
        <taxon>Rhopaluridae</taxon>
        <taxon>Intoshia</taxon>
    </lineage>
</organism>
<evidence type="ECO:0000256" key="8">
    <source>
        <dbReference type="SAM" id="Phobius"/>
    </source>
</evidence>
<dbReference type="SUPFAM" id="SSF81321">
    <property type="entry name" value="Family A G protein-coupled receptor-like"/>
    <property type="match status" value="1"/>
</dbReference>
<dbReference type="Gene3D" id="1.20.1070.10">
    <property type="entry name" value="Rhodopsin 7-helix transmembrane proteins"/>
    <property type="match status" value="1"/>
</dbReference>
<feature type="transmembrane region" description="Helical" evidence="8">
    <location>
        <begin position="93"/>
        <end position="118"/>
    </location>
</feature>
<dbReference type="Proteomes" id="UP000078046">
    <property type="component" value="Unassembled WGS sequence"/>
</dbReference>
<evidence type="ECO:0000256" key="5">
    <source>
        <dbReference type="ARBA" id="ARBA00023136"/>
    </source>
</evidence>
<dbReference type="PRINTS" id="PR00237">
    <property type="entry name" value="GPCRRHODOPSN"/>
</dbReference>
<evidence type="ECO:0000256" key="4">
    <source>
        <dbReference type="ARBA" id="ARBA00023040"/>
    </source>
</evidence>
<comment type="caution">
    <text evidence="10">The sequence shown here is derived from an EMBL/GenBank/DDBJ whole genome shotgun (WGS) entry which is preliminary data.</text>
</comment>
<dbReference type="PANTHER" id="PTHR24243">
    <property type="entry name" value="G-PROTEIN COUPLED RECEPTOR"/>
    <property type="match status" value="1"/>
</dbReference>